<evidence type="ECO:0000256" key="5">
    <source>
        <dbReference type="ARBA" id="ARBA00022683"/>
    </source>
</evidence>
<evidence type="ECO:0000313" key="8">
    <source>
        <dbReference type="EMBL" id="MFC4619384.1"/>
    </source>
</evidence>
<dbReference type="NCBIfam" id="TIGR00830">
    <property type="entry name" value="PTBA"/>
    <property type="match status" value="1"/>
</dbReference>
<dbReference type="PROSITE" id="PS51093">
    <property type="entry name" value="PTS_EIIA_TYPE_1"/>
    <property type="match status" value="1"/>
</dbReference>
<proteinExistence type="predicted"/>
<evidence type="ECO:0000256" key="6">
    <source>
        <dbReference type="ARBA" id="ARBA00022777"/>
    </source>
</evidence>
<dbReference type="InterPro" id="IPR011055">
    <property type="entry name" value="Dup_hybrid_motif"/>
</dbReference>
<dbReference type="SUPFAM" id="SSF51261">
    <property type="entry name" value="Duplicated hybrid motif"/>
    <property type="match status" value="1"/>
</dbReference>
<keyword evidence="9" id="KW-1185">Reference proteome</keyword>
<comment type="subcellular location">
    <subcellularLocation>
        <location evidence="1">Cytoplasm</location>
    </subcellularLocation>
</comment>
<dbReference type="InterPro" id="IPR001127">
    <property type="entry name" value="PTS_EIIA_1_perm"/>
</dbReference>
<evidence type="ECO:0000313" key="9">
    <source>
        <dbReference type="Proteomes" id="UP001596022"/>
    </source>
</evidence>
<dbReference type="EMBL" id="JBHSFW010000008">
    <property type="protein sequence ID" value="MFC4619384.1"/>
    <property type="molecule type" value="Genomic_DNA"/>
</dbReference>
<keyword evidence="5" id="KW-0598">Phosphotransferase system</keyword>
<dbReference type="Pfam" id="PF00358">
    <property type="entry name" value="PTS_EIIA_1"/>
    <property type="match status" value="1"/>
</dbReference>
<dbReference type="Proteomes" id="UP001596022">
    <property type="component" value="Unassembled WGS sequence"/>
</dbReference>
<keyword evidence="3 8" id="KW-0762">Sugar transport</keyword>
<keyword evidence="6" id="KW-0418">Kinase</keyword>
<dbReference type="Gene3D" id="2.70.70.10">
    <property type="entry name" value="Glucose Permease (Domain IIA)"/>
    <property type="match status" value="1"/>
</dbReference>
<evidence type="ECO:0000256" key="4">
    <source>
        <dbReference type="ARBA" id="ARBA00022679"/>
    </source>
</evidence>
<sequence length="170" mass="18685">MLNGFKKTFMSFKEKPNNDSNSGDVYSPADGKIVQLEEVNDPVFQNRSIGDGCAVTPINGKLFSPISGEVITVFPTRHAIGIRSDDGKEILLHIGINTVELNGKGFTPYVKKGEFVKAGALIMEFDLDFIKKHGYDTDIIVILTNAKEYNGISCETKKITHGEVLFTVVD</sequence>
<dbReference type="PANTHER" id="PTHR45008:SF1">
    <property type="entry name" value="PTS SYSTEM GLUCOSE-SPECIFIC EIIA COMPONENT"/>
    <property type="match status" value="1"/>
</dbReference>
<gene>
    <name evidence="8" type="ORF">ACFO4N_11735</name>
</gene>
<feature type="domain" description="PTS EIIA type-1" evidence="7">
    <location>
        <begin position="41"/>
        <end position="145"/>
    </location>
</feature>
<protein>
    <submittedName>
        <fullName evidence="8">PTS glucose transporter subunit IIA</fullName>
    </submittedName>
</protein>
<reference evidence="9" key="1">
    <citation type="journal article" date="2019" name="Int. J. Syst. Evol. Microbiol.">
        <title>The Global Catalogue of Microorganisms (GCM) 10K type strain sequencing project: providing services to taxonomists for standard genome sequencing and annotation.</title>
        <authorList>
            <consortium name="The Broad Institute Genomics Platform"/>
            <consortium name="The Broad Institute Genome Sequencing Center for Infectious Disease"/>
            <person name="Wu L."/>
            <person name="Ma J."/>
        </authorList>
    </citation>
    <scope>NUCLEOTIDE SEQUENCE [LARGE SCALE GENOMIC DNA]</scope>
    <source>
        <strain evidence="9">CGMCC 1.16306</strain>
    </source>
</reference>
<evidence type="ECO:0000256" key="3">
    <source>
        <dbReference type="ARBA" id="ARBA00022597"/>
    </source>
</evidence>
<evidence type="ECO:0000256" key="1">
    <source>
        <dbReference type="ARBA" id="ARBA00004496"/>
    </source>
</evidence>
<organism evidence="8 9">
    <name type="scientific">Camelliibacillus cellulosilyticus</name>
    <dbReference type="NCBI Taxonomy" id="2174486"/>
    <lineage>
        <taxon>Bacteria</taxon>
        <taxon>Bacillati</taxon>
        <taxon>Bacillota</taxon>
        <taxon>Bacilli</taxon>
        <taxon>Bacillales</taxon>
        <taxon>Sporolactobacillaceae</taxon>
        <taxon>Camelliibacillus</taxon>
    </lineage>
</organism>
<keyword evidence="2" id="KW-0813">Transport</keyword>
<dbReference type="RefSeq" id="WP_376846480.1">
    <property type="nucleotide sequence ID" value="NZ_JBHSFW010000008.1"/>
</dbReference>
<name>A0ABV9GQD1_9BACL</name>
<dbReference type="InterPro" id="IPR050890">
    <property type="entry name" value="PTS_EIIA_component"/>
</dbReference>
<dbReference type="PANTHER" id="PTHR45008">
    <property type="entry name" value="PTS SYSTEM GLUCOSE-SPECIFIC EIIA COMPONENT"/>
    <property type="match status" value="1"/>
</dbReference>
<keyword evidence="4" id="KW-0808">Transferase</keyword>
<comment type="caution">
    <text evidence="8">The sequence shown here is derived from an EMBL/GenBank/DDBJ whole genome shotgun (WGS) entry which is preliminary data.</text>
</comment>
<accession>A0ABV9GQD1</accession>
<evidence type="ECO:0000259" key="7">
    <source>
        <dbReference type="PROSITE" id="PS51093"/>
    </source>
</evidence>
<dbReference type="PROSITE" id="PS00371">
    <property type="entry name" value="PTS_EIIA_TYPE_1_HIS"/>
    <property type="match status" value="1"/>
</dbReference>
<evidence type="ECO:0000256" key="2">
    <source>
        <dbReference type="ARBA" id="ARBA00022448"/>
    </source>
</evidence>